<name>A0ABQ8JKH2_DERPT</name>
<organism evidence="1 2">
    <name type="scientific">Dermatophagoides pteronyssinus</name>
    <name type="common">European house dust mite</name>
    <dbReference type="NCBI Taxonomy" id="6956"/>
    <lineage>
        <taxon>Eukaryota</taxon>
        <taxon>Metazoa</taxon>
        <taxon>Ecdysozoa</taxon>
        <taxon>Arthropoda</taxon>
        <taxon>Chelicerata</taxon>
        <taxon>Arachnida</taxon>
        <taxon>Acari</taxon>
        <taxon>Acariformes</taxon>
        <taxon>Sarcoptiformes</taxon>
        <taxon>Astigmata</taxon>
        <taxon>Psoroptidia</taxon>
        <taxon>Analgoidea</taxon>
        <taxon>Pyroglyphidae</taxon>
        <taxon>Dermatophagoidinae</taxon>
        <taxon>Dermatophagoides</taxon>
    </lineage>
</organism>
<reference evidence="1 2" key="2">
    <citation type="journal article" date="2022" name="Mol. Biol. Evol.">
        <title>Comparative Genomics Reveals Insights into the Divergent Evolution of Astigmatic Mites and Household Pest Adaptations.</title>
        <authorList>
            <person name="Xiong Q."/>
            <person name="Wan A.T."/>
            <person name="Liu X."/>
            <person name="Fung C.S."/>
            <person name="Xiao X."/>
            <person name="Malainual N."/>
            <person name="Hou J."/>
            <person name="Wang L."/>
            <person name="Wang M."/>
            <person name="Yang K.Y."/>
            <person name="Cui Y."/>
            <person name="Leung E.L."/>
            <person name="Nong W."/>
            <person name="Shin S.K."/>
            <person name="Au S.W."/>
            <person name="Jeong K.Y."/>
            <person name="Chew F.T."/>
            <person name="Hui J.H."/>
            <person name="Leung T.F."/>
            <person name="Tungtrongchitr A."/>
            <person name="Zhong N."/>
            <person name="Liu Z."/>
            <person name="Tsui S.K."/>
        </authorList>
    </citation>
    <scope>NUCLEOTIDE SEQUENCE [LARGE SCALE GENOMIC DNA]</scope>
    <source>
        <strain evidence="1">Derp</strain>
    </source>
</reference>
<comment type="caution">
    <text evidence="1">The sequence shown here is derived from an EMBL/GenBank/DDBJ whole genome shotgun (WGS) entry which is preliminary data.</text>
</comment>
<keyword evidence="2" id="KW-1185">Reference proteome</keyword>
<evidence type="ECO:0000313" key="1">
    <source>
        <dbReference type="EMBL" id="KAH9423109.1"/>
    </source>
</evidence>
<dbReference type="EMBL" id="NJHN03000034">
    <property type="protein sequence ID" value="KAH9423109.1"/>
    <property type="molecule type" value="Genomic_DNA"/>
</dbReference>
<sequence>MIALRAEVRISKLTIHGAENVRYDPVTNERDRSSQKGVLHSDCTQSVQIAIPCCWVTVIARISIVDADELPVMYESSGNFVSCSNKFFDNGELHFDRPRHKLVRQISVQILISQFLPA</sequence>
<accession>A0ABQ8JKH2</accession>
<gene>
    <name evidence="1" type="ORF">DERP_007703</name>
</gene>
<proteinExistence type="predicted"/>
<protein>
    <submittedName>
        <fullName evidence="1">Uncharacterized protein</fullName>
    </submittedName>
</protein>
<reference evidence="1 2" key="1">
    <citation type="journal article" date="2018" name="J. Allergy Clin. Immunol.">
        <title>High-quality assembly of Dermatophagoides pteronyssinus genome and transcriptome reveals a wide range of novel allergens.</title>
        <authorList>
            <person name="Liu X.Y."/>
            <person name="Yang K.Y."/>
            <person name="Wang M.Q."/>
            <person name="Kwok J.S."/>
            <person name="Zeng X."/>
            <person name="Yang Z."/>
            <person name="Xiao X.J."/>
            <person name="Lau C.P."/>
            <person name="Li Y."/>
            <person name="Huang Z.M."/>
            <person name="Ba J.G."/>
            <person name="Yim A.K."/>
            <person name="Ouyang C.Y."/>
            <person name="Ngai S.M."/>
            <person name="Chan T.F."/>
            <person name="Leung E.L."/>
            <person name="Liu L."/>
            <person name="Liu Z.G."/>
            <person name="Tsui S.K."/>
        </authorList>
    </citation>
    <scope>NUCLEOTIDE SEQUENCE [LARGE SCALE GENOMIC DNA]</scope>
    <source>
        <strain evidence="1">Derp</strain>
    </source>
</reference>
<evidence type="ECO:0000313" key="2">
    <source>
        <dbReference type="Proteomes" id="UP000887458"/>
    </source>
</evidence>
<dbReference type="Proteomes" id="UP000887458">
    <property type="component" value="Unassembled WGS sequence"/>
</dbReference>